<reference evidence="4 5" key="1">
    <citation type="journal article" date="2015" name="Genome Announc.">
        <title>Expanding the biotechnology potential of lactobacilli through comparative genomics of 213 strains and associated genera.</title>
        <authorList>
            <person name="Sun Z."/>
            <person name="Harris H.M."/>
            <person name="McCann A."/>
            <person name="Guo C."/>
            <person name="Argimon S."/>
            <person name="Zhang W."/>
            <person name="Yang X."/>
            <person name="Jeffery I.B."/>
            <person name="Cooney J.C."/>
            <person name="Kagawa T.F."/>
            <person name="Liu W."/>
            <person name="Song Y."/>
            <person name="Salvetti E."/>
            <person name="Wrobel A."/>
            <person name="Rasinkangas P."/>
            <person name="Parkhill J."/>
            <person name="Rea M.C."/>
            <person name="O'Sullivan O."/>
            <person name="Ritari J."/>
            <person name="Douillard F.P."/>
            <person name="Paul Ross R."/>
            <person name="Yang R."/>
            <person name="Briner A.E."/>
            <person name="Felis G.E."/>
            <person name="de Vos W.M."/>
            <person name="Barrangou R."/>
            <person name="Klaenhammer T.R."/>
            <person name="Caufield P.W."/>
            <person name="Cui Y."/>
            <person name="Zhang H."/>
            <person name="O'Toole P.W."/>
        </authorList>
    </citation>
    <scope>NUCLEOTIDE SEQUENCE [LARGE SCALE GENOMIC DNA]</scope>
    <source>
        <strain evidence="4 5">DSM 22697</strain>
    </source>
</reference>
<name>A0A0R2FEG1_9LACO</name>
<dbReference type="STRING" id="1423730.FC75_GL001660"/>
<evidence type="ECO:0000313" key="4">
    <source>
        <dbReference type="EMBL" id="KRN23021.1"/>
    </source>
</evidence>
<keyword evidence="2" id="KW-0812">Transmembrane</keyword>
<keyword evidence="5" id="KW-1185">Reference proteome</keyword>
<keyword evidence="2" id="KW-0472">Membrane</keyword>
<dbReference type="EMBL" id="AYZJ01000029">
    <property type="protein sequence ID" value="KRN23021.1"/>
    <property type="molecule type" value="Genomic_DNA"/>
</dbReference>
<dbReference type="PANTHER" id="PTHR33392:SF6">
    <property type="entry name" value="POLYISOPRENYL-TEICHOIC ACID--PEPTIDOGLYCAN TEICHOIC ACID TRANSFERASE TAGU"/>
    <property type="match status" value="1"/>
</dbReference>
<evidence type="ECO:0000256" key="1">
    <source>
        <dbReference type="ARBA" id="ARBA00006068"/>
    </source>
</evidence>
<keyword evidence="2" id="KW-1133">Transmembrane helix</keyword>
<evidence type="ECO:0000256" key="2">
    <source>
        <dbReference type="SAM" id="Phobius"/>
    </source>
</evidence>
<dbReference type="PATRIC" id="fig|1423730.4.peg.1738"/>
<dbReference type="AlphaFoldDB" id="A0A0R2FEG1"/>
<comment type="similarity">
    <text evidence="1">Belongs to the LytR/CpsA/Psr (LCP) family.</text>
</comment>
<dbReference type="NCBIfam" id="TIGR00350">
    <property type="entry name" value="lytR_cpsA_psr"/>
    <property type="match status" value="1"/>
</dbReference>
<organism evidence="4 5">
    <name type="scientific">Lacticaseibacillus camelliae DSM 22697 = JCM 13995</name>
    <dbReference type="NCBI Taxonomy" id="1423730"/>
    <lineage>
        <taxon>Bacteria</taxon>
        <taxon>Bacillati</taxon>
        <taxon>Bacillota</taxon>
        <taxon>Bacilli</taxon>
        <taxon>Lactobacillales</taxon>
        <taxon>Lactobacillaceae</taxon>
        <taxon>Lacticaseibacillus</taxon>
    </lineage>
</organism>
<dbReference type="PANTHER" id="PTHR33392">
    <property type="entry name" value="POLYISOPRENYL-TEICHOIC ACID--PEPTIDOGLYCAN TEICHOIC ACID TRANSFERASE TAGU"/>
    <property type="match status" value="1"/>
</dbReference>
<dbReference type="Proteomes" id="UP000050865">
    <property type="component" value="Unassembled WGS sequence"/>
</dbReference>
<proteinExistence type="inferred from homology"/>
<sequence>MDSRVNRRQNLHPHRPILKIMLLIVTTALVALGAYGLRLYSQTKYALNSTYQGIGTEDGSAGTVAKTIQQKKPFAVLLLGTDTGAFGRNDTGRSDTMIVVVINPKTQTTNMVSLPRDTAAKMIGTKSFNMQKINAAYEIGGSKMAVNTASALVNVPIKYYLTVNMGALEKVVDAVGGVDVNVAFSWSDPHVGTYKFTKGKMHLNGAEALAYARMRHADSEGDYGRQKRQQQVIKAIVKKALSTDTLKNFDQLLKTVSSNMQTNLSFADMLALVQNYRGAAKTIKSTTLKGHDAMVYPGPASYQIPSTKELQRISDRLRTALGLSTTPISNQNVRENRANSEFNWDDPAAQNYVIYNPDL</sequence>
<accession>A0A0R2FEG1</accession>
<evidence type="ECO:0000313" key="5">
    <source>
        <dbReference type="Proteomes" id="UP000050865"/>
    </source>
</evidence>
<dbReference type="RefSeq" id="WP_056989442.1">
    <property type="nucleotide sequence ID" value="NZ_AYZJ01000029.1"/>
</dbReference>
<evidence type="ECO:0000259" key="3">
    <source>
        <dbReference type="Pfam" id="PF03816"/>
    </source>
</evidence>
<feature type="transmembrane region" description="Helical" evidence="2">
    <location>
        <begin position="20"/>
        <end position="40"/>
    </location>
</feature>
<dbReference type="Pfam" id="PF03816">
    <property type="entry name" value="LytR_cpsA_psr"/>
    <property type="match status" value="1"/>
</dbReference>
<protein>
    <submittedName>
        <fullName evidence="4">Transcriptional regulator</fullName>
    </submittedName>
</protein>
<gene>
    <name evidence="4" type="ORF">FC75_GL001660</name>
</gene>
<dbReference type="InterPro" id="IPR004474">
    <property type="entry name" value="LytR_CpsA_psr"/>
</dbReference>
<feature type="domain" description="Cell envelope-related transcriptional attenuator" evidence="3">
    <location>
        <begin position="93"/>
        <end position="241"/>
    </location>
</feature>
<dbReference type="Gene3D" id="3.40.630.190">
    <property type="entry name" value="LCP protein"/>
    <property type="match status" value="1"/>
</dbReference>
<dbReference type="InterPro" id="IPR050922">
    <property type="entry name" value="LytR/CpsA/Psr_CW_biosynth"/>
</dbReference>
<comment type="caution">
    <text evidence="4">The sequence shown here is derived from an EMBL/GenBank/DDBJ whole genome shotgun (WGS) entry which is preliminary data.</text>
</comment>